<gene>
    <name evidence="2" type="ORF">DLK05_06980</name>
</gene>
<protein>
    <submittedName>
        <fullName evidence="2">Uncharacterized protein</fullName>
    </submittedName>
</protein>
<keyword evidence="3" id="KW-1185">Reference proteome</keyword>
<evidence type="ECO:0000313" key="2">
    <source>
        <dbReference type="EMBL" id="RUT78577.1"/>
    </source>
</evidence>
<evidence type="ECO:0000256" key="1">
    <source>
        <dbReference type="SAM" id="MobiDB-lite"/>
    </source>
</evidence>
<sequence>MQKNLFDLVLTAEEQTQIDDALKVLDDVLLPKLHILSNGKKDLLNMGDKSIGFVDKAYEVARQETDLLGGFIDLQAFNHDVTAIGSLRSIEFKLSQLHSAVEDSFAVAGSEAYNASLMVYSLMKNAAKMGHPGAKDKVDEMSARFPGHTKKKTDE</sequence>
<name>A0A434AW11_9BACT</name>
<evidence type="ECO:0000313" key="3">
    <source>
        <dbReference type="Proteomes" id="UP000282985"/>
    </source>
</evidence>
<feature type="compositionally biased region" description="Basic and acidic residues" evidence="1">
    <location>
        <begin position="133"/>
        <end position="142"/>
    </location>
</feature>
<dbReference type="EMBL" id="RJJX01000007">
    <property type="protein sequence ID" value="RUT78577.1"/>
    <property type="molecule type" value="Genomic_DNA"/>
</dbReference>
<dbReference type="Proteomes" id="UP000282985">
    <property type="component" value="Unassembled WGS sequence"/>
</dbReference>
<proteinExistence type="predicted"/>
<organism evidence="2 3">
    <name type="scientific">Ancylomarina longa</name>
    <dbReference type="NCBI Taxonomy" id="2487017"/>
    <lineage>
        <taxon>Bacteria</taxon>
        <taxon>Pseudomonadati</taxon>
        <taxon>Bacteroidota</taxon>
        <taxon>Bacteroidia</taxon>
        <taxon>Marinilabiliales</taxon>
        <taxon>Marinifilaceae</taxon>
        <taxon>Ancylomarina</taxon>
    </lineage>
</organism>
<accession>A0A434AW11</accession>
<feature type="region of interest" description="Disordered" evidence="1">
    <location>
        <begin position="131"/>
        <end position="155"/>
    </location>
</feature>
<dbReference type="AlphaFoldDB" id="A0A434AW11"/>
<dbReference type="OrthoDB" id="5952844at2"/>
<reference evidence="2 3" key="1">
    <citation type="submission" date="2018-11" db="EMBL/GenBank/DDBJ databases">
        <title>Parancylomarina longa gen. nov., sp. nov., isolated from sediments of southern Okinawa.</title>
        <authorList>
            <person name="Fu T."/>
        </authorList>
    </citation>
    <scope>NUCLEOTIDE SEQUENCE [LARGE SCALE GENOMIC DNA]</scope>
    <source>
        <strain evidence="2 3">T3-2 S1-C</strain>
    </source>
</reference>
<dbReference type="RefSeq" id="WP_127343275.1">
    <property type="nucleotide sequence ID" value="NZ_RJJX01000007.1"/>
</dbReference>
<comment type="caution">
    <text evidence="2">The sequence shown here is derived from an EMBL/GenBank/DDBJ whole genome shotgun (WGS) entry which is preliminary data.</text>
</comment>